<accession>A0AAW5R246</accession>
<keyword evidence="2" id="KW-1185">Reference proteome</keyword>
<proteinExistence type="predicted"/>
<dbReference type="PANTHER" id="PTHR37460">
    <property type="entry name" value="ENDONUCLEASE III"/>
    <property type="match status" value="1"/>
</dbReference>
<reference evidence="1 2" key="1">
    <citation type="submission" date="2022-04" db="EMBL/GenBank/DDBJ databases">
        <authorList>
            <person name="Ye Y.-Q."/>
            <person name="Du Z.-J."/>
        </authorList>
    </citation>
    <scope>NUCLEOTIDE SEQUENCE [LARGE SCALE GENOMIC DNA]</scope>
    <source>
        <strain evidence="1 2">A6E488</strain>
    </source>
</reference>
<comment type="caution">
    <text evidence="1">The sequence shown here is derived from an EMBL/GenBank/DDBJ whole genome shotgun (WGS) entry which is preliminary data.</text>
</comment>
<name>A0AAW5R246_9HYPH</name>
<dbReference type="PANTHER" id="PTHR37460:SF1">
    <property type="entry name" value="ENDONUCLEASE III"/>
    <property type="match status" value="1"/>
</dbReference>
<protein>
    <submittedName>
        <fullName evidence="1">GIY-YIG nuclease family protein</fullName>
    </submittedName>
</protein>
<dbReference type="Pfam" id="PF01986">
    <property type="entry name" value="DUF123"/>
    <property type="match status" value="1"/>
</dbReference>
<sequence length="158" mass="16700">MTTDLDRKSGARGPNVADIPPISGAYILAIRTARPVEITVRGLPAASLRPGWYAYAGSARGPGGLAARIARHLRIGKTPHWHVDRLTCAAARIDALAFPGAYECLLLARLRDLPGATIPLPGFGASDCTACPAHLVALAEPLALDAPYRTLTRRASCR</sequence>
<evidence type="ECO:0000313" key="2">
    <source>
        <dbReference type="Proteomes" id="UP001320898"/>
    </source>
</evidence>
<dbReference type="EMBL" id="JALIDZ010000005">
    <property type="protein sequence ID" value="MCT8972679.1"/>
    <property type="molecule type" value="Genomic_DNA"/>
</dbReference>
<dbReference type="CDD" id="cd10441">
    <property type="entry name" value="GIY-YIG_COG1833"/>
    <property type="match status" value="1"/>
</dbReference>
<organism evidence="1 2">
    <name type="scientific">Microbaculum marinisediminis</name>
    <dbReference type="NCBI Taxonomy" id="2931392"/>
    <lineage>
        <taxon>Bacteria</taxon>
        <taxon>Pseudomonadati</taxon>
        <taxon>Pseudomonadota</taxon>
        <taxon>Alphaproteobacteria</taxon>
        <taxon>Hyphomicrobiales</taxon>
        <taxon>Tepidamorphaceae</taxon>
        <taxon>Microbaculum</taxon>
    </lineage>
</organism>
<dbReference type="Proteomes" id="UP001320898">
    <property type="component" value="Unassembled WGS sequence"/>
</dbReference>
<dbReference type="InterPro" id="IPR002837">
    <property type="entry name" value="DUF123"/>
</dbReference>
<evidence type="ECO:0000313" key="1">
    <source>
        <dbReference type="EMBL" id="MCT8972679.1"/>
    </source>
</evidence>
<dbReference type="RefSeq" id="WP_261616256.1">
    <property type="nucleotide sequence ID" value="NZ_JALIDZ010000005.1"/>
</dbReference>
<dbReference type="AlphaFoldDB" id="A0AAW5R246"/>
<gene>
    <name evidence="1" type="ORF">MUB46_12505</name>
</gene>